<dbReference type="Proteomes" id="UP000235965">
    <property type="component" value="Unassembled WGS sequence"/>
</dbReference>
<feature type="transmembrane region" description="Helical" evidence="8">
    <location>
        <begin position="195"/>
        <end position="216"/>
    </location>
</feature>
<dbReference type="CDD" id="cd00333">
    <property type="entry name" value="MIP"/>
    <property type="match status" value="1"/>
</dbReference>
<dbReference type="InterPro" id="IPR000425">
    <property type="entry name" value="MIP"/>
</dbReference>
<evidence type="ECO:0000313" key="10">
    <source>
        <dbReference type="Proteomes" id="UP000235965"/>
    </source>
</evidence>
<dbReference type="STRING" id="105785.A0A2J7RFL0"/>
<feature type="transmembrane region" description="Helical" evidence="8">
    <location>
        <begin position="268"/>
        <end position="289"/>
    </location>
</feature>
<dbReference type="InterPro" id="IPR034294">
    <property type="entry name" value="Aquaporin_transptr"/>
</dbReference>
<evidence type="ECO:0000256" key="3">
    <source>
        <dbReference type="ARBA" id="ARBA00022448"/>
    </source>
</evidence>
<dbReference type="EMBL" id="NEVH01004410">
    <property type="protein sequence ID" value="PNF39613.1"/>
    <property type="molecule type" value="Genomic_DNA"/>
</dbReference>
<keyword evidence="6 8" id="KW-0472">Membrane</keyword>
<accession>A0A2J7RFL0</accession>
<dbReference type="PANTHER" id="PTHR19139:SF270">
    <property type="entry name" value="ENTOMOGLYCEROPORIN 1-RELATED"/>
    <property type="match status" value="1"/>
</dbReference>
<gene>
    <name evidence="9" type="ORF">B7P43_G05684</name>
</gene>
<evidence type="ECO:0000256" key="7">
    <source>
        <dbReference type="RuleBase" id="RU000477"/>
    </source>
</evidence>
<dbReference type="FunCoup" id="A0A2J7RFL0">
    <property type="interactions" value="58"/>
</dbReference>
<dbReference type="AlphaFoldDB" id="A0A2J7RFL0"/>
<protein>
    <submittedName>
        <fullName evidence="9">Aquaporin AQPAe.a</fullName>
    </submittedName>
</protein>
<feature type="transmembrane region" description="Helical" evidence="8">
    <location>
        <begin position="100"/>
        <end position="120"/>
    </location>
</feature>
<dbReference type="OrthoDB" id="3222at2759"/>
<dbReference type="GO" id="GO:0005886">
    <property type="term" value="C:plasma membrane"/>
    <property type="evidence" value="ECO:0007669"/>
    <property type="project" value="TreeGrafter"/>
</dbReference>
<dbReference type="InterPro" id="IPR023271">
    <property type="entry name" value="Aquaporin-like"/>
</dbReference>
<evidence type="ECO:0000256" key="5">
    <source>
        <dbReference type="ARBA" id="ARBA00022989"/>
    </source>
</evidence>
<keyword evidence="4 7" id="KW-0812">Transmembrane</keyword>
<dbReference type="PANTHER" id="PTHR19139">
    <property type="entry name" value="AQUAPORIN TRANSPORTER"/>
    <property type="match status" value="1"/>
</dbReference>
<dbReference type="GO" id="GO:0015267">
    <property type="term" value="F:channel activity"/>
    <property type="evidence" value="ECO:0007669"/>
    <property type="project" value="InterPro"/>
</dbReference>
<comment type="caution">
    <text evidence="9">The sequence shown here is derived from an EMBL/GenBank/DDBJ whole genome shotgun (WGS) entry which is preliminary data.</text>
</comment>
<keyword evidence="10" id="KW-1185">Reference proteome</keyword>
<comment type="subcellular location">
    <subcellularLocation>
        <location evidence="1">Membrane</location>
        <topology evidence="1">Multi-pass membrane protein</topology>
    </subcellularLocation>
</comment>
<feature type="transmembrane region" description="Helical" evidence="8">
    <location>
        <begin position="228"/>
        <end position="248"/>
    </location>
</feature>
<dbReference type="NCBIfam" id="TIGR00861">
    <property type="entry name" value="MIP"/>
    <property type="match status" value="1"/>
</dbReference>
<feature type="transmembrane region" description="Helical" evidence="8">
    <location>
        <begin position="71"/>
        <end position="94"/>
    </location>
</feature>
<dbReference type="PROSITE" id="PS00221">
    <property type="entry name" value="MIP"/>
    <property type="match status" value="1"/>
</dbReference>
<evidence type="ECO:0000256" key="6">
    <source>
        <dbReference type="ARBA" id="ARBA00023136"/>
    </source>
</evidence>
<evidence type="ECO:0000256" key="2">
    <source>
        <dbReference type="ARBA" id="ARBA00006175"/>
    </source>
</evidence>
<dbReference type="Gene3D" id="1.20.1080.10">
    <property type="entry name" value="Glycerol uptake facilitator protein"/>
    <property type="match status" value="1"/>
</dbReference>
<dbReference type="PRINTS" id="PR00783">
    <property type="entry name" value="MINTRINSICP"/>
</dbReference>
<reference evidence="9 10" key="1">
    <citation type="submission" date="2017-12" db="EMBL/GenBank/DDBJ databases">
        <title>Hemimetabolous genomes reveal molecular basis of termite eusociality.</title>
        <authorList>
            <person name="Harrison M.C."/>
            <person name="Jongepier E."/>
            <person name="Robertson H.M."/>
            <person name="Arning N."/>
            <person name="Bitard-Feildel T."/>
            <person name="Chao H."/>
            <person name="Childers C.P."/>
            <person name="Dinh H."/>
            <person name="Doddapaneni H."/>
            <person name="Dugan S."/>
            <person name="Gowin J."/>
            <person name="Greiner C."/>
            <person name="Han Y."/>
            <person name="Hu H."/>
            <person name="Hughes D.S.T."/>
            <person name="Huylmans A.-K."/>
            <person name="Kemena C."/>
            <person name="Kremer L.P.M."/>
            <person name="Lee S.L."/>
            <person name="Lopez-Ezquerra A."/>
            <person name="Mallet L."/>
            <person name="Monroy-Kuhn J.M."/>
            <person name="Moser A."/>
            <person name="Murali S.C."/>
            <person name="Muzny D.M."/>
            <person name="Otani S."/>
            <person name="Piulachs M.-D."/>
            <person name="Poelchau M."/>
            <person name="Qu J."/>
            <person name="Schaub F."/>
            <person name="Wada-Katsumata A."/>
            <person name="Worley K.C."/>
            <person name="Xie Q."/>
            <person name="Ylla G."/>
            <person name="Poulsen M."/>
            <person name="Gibbs R.A."/>
            <person name="Schal C."/>
            <person name="Richards S."/>
            <person name="Belles X."/>
            <person name="Korb J."/>
            <person name="Bornberg-Bauer E."/>
        </authorList>
    </citation>
    <scope>NUCLEOTIDE SEQUENCE [LARGE SCALE GENOMIC DNA]</scope>
    <source>
        <tissue evidence="9">Whole body</tissue>
    </source>
</reference>
<evidence type="ECO:0000313" key="9">
    <source>
        <dbReference type="EMBL" id="PNF39613.1"/>
    </source>
</evidence>
<organism evidence="9 10">
    <name type="scientific">Cryptotermes secundus</name>
    <dbReference type="NCBI Taxonomy" id="105785"/>
    <lineage>
        <taxon>Eukaryota</taxon>
        <taxon>Metazoa</taxon>
        <taxon>Ecdysozoa</taxon>
        <taxon>Arthropoda</taxon>
        <taxon>Hexapoda</taxon>
        <taxon>Insecta</taxon>
        <taxon>Pterygota</taxon>
        <taxon>Neoptera</taxon>
        <taxon>Polyneoptera</taxon>
        <taxon>Dictyoptera</taxon>
        <taxon>Blattodea</taxon>
        <taxon>Blattoidea</taxon>
        <taxon>Termitoidae</taxon>
        <taxon>Kalotermitidae</taxon>
        <taxon>Cryptotermitinae</taxon>
        <taxon>Cryptotermes</taxon>
    </lineage>
</organism>
<dbReference type="SUPFAM" id="SSF81338">
    <property type="entry name" value="Aquaporin-like"/>
    <property type="match status" value="1"/>
</dbReference>
<keyword evidence="3 7" id="KW-0813">Transport</keyword>
<sequence length="323" mass="34038">MAAVNACFVPDDGVAVATNGGARHQQTVSSTTNAESAQESAGCWSGLKRLMGVDDSLFGPHSRAQVLQMALAELVGTGMLIFLGCMGTVVGMSHSPHPHLLVALAFGLAVMICIQIMAHISKAHLNPAVTFSLVVIGDLNVPLAGVYIVSQVIGATLGYGVLMAITPDRVLKEHSPNGTCCAMCVTLVNPEMTSLQGLLAEFLVTSILVLVVCSVFDRRNARNTDSVSIKFGLTVAAIAMNEGAYTGGSMNPARSFGPAIWTGVWENHWVYWVGPLAAGLLTSAFYRFVFGLPPVHQSLPQELDQGVPLTGVRDGGTEETNMK</sequence>
<comment type="similarity">
    <text evidence="2 7">Belongs to the MIP/aquaporin (TC 1.A.8) family.</text>
</comment>
<evidence type="ECO:0000256" key="8">
    <source>
        <dbReference type="SAM" id="Phobius"/>
    </source>
</evidence>
<dbReference type="InParanoid" id="A0A2J7RFL0"/>
<dbReference type="Pfam" id="PF00230">
    <property type="entry name" value="MIP"/>
    <property type="match status" value="1"/>
</dbReference>
<proteinExistence type="inferred from homology"/>
<keyword evidence="5 8" id="KW-1133">Transmembrane helix</keyword>
<evidence type="ECO:0000256" key="4">
    <source>
        <dbReference type="ARBA" id="ARBA00022692"/>
    </source>
</evidence>
<name>A0A2J7RFL0_9NEOP</name>
<feature type="transmembrane region" description="Helical" evidence="8">
    <location>
        <begin position="141"/>
        <end position="165"/>
    </location>
</feature>
<evidence type="ECO:0000256" key="1">
    <source>
        <dbReference type="ARBA" id="ARBA00004141"/>
    </source>
</evidence>
<dbReference type="InterPro" id="IPR022357">
    <property type="entry name" value="MIP_CS"/>
</dbReference>